<reference evidence="1" key="1">
    <citation type="journal article" date="2023" name="IMA Fungus">
        <title>Comparative genomic study of the Penicillium genus elucidates a diverse pangenome and 15 lateral gene transfer events.</title>
        <authorList>
            <person name="Petersen C."/>
            <person name="Sorensen T."/>
            <person name="Nielsen M.R."/>
            <person name="Sondergaard T.E."/>
            <person name="Sorensen J.L."/>
            <person name="Fitzpatrick D.A."/>
            <person name="Frisvad J.C."/>
            <person name="Nielsen K.L."/>
        </authorList>
    </citation>
    <scope>NUCLEOTIDE SEQUENCE</scope>
    <source>
        <strain evidence="1">IBT 17514</strain>
    </source>
</reference>
<proteinExistence type="predicted"/>
<accession>A0AAD6MY85</accession>
<keyword evidence="2" id="KW-1185">Reference proteome</keyword>
<name>A0AAD6MY85_9EURO</name>
<dbReference type="EMBL" id="JAQJAN010000004">
    <property type="protein sequence ID" value="KAJ5732663.1"/>
    <property type="molecule type" value="Genomic_DNA"/>
</dbReference>
<comment type="caution">
    <text evidence="1">The sequence shown here is derived from an EMBL/GenBank/DDBJ whole genome shotgun (WGS) entry which is preliminary data.</text>
</comment>
<gene>
    <name evidence="1" type="ORF">N7493_004144</name>
</gene>
<dbReference type="Proteomes" id="UP001215712">
    <property type="component" value="Unassembled WGS sequence"/>
</dbReference>
<evidence type="ECO:0000313" key="1">
    <source>
        <dbReference type="EMBL" id="KAJ5732663.1"/>
    </source>
</evidence>
<sequence>MTNMAPPFSGSQLLGQALPDLSITDNRTPRHYKMCIGQSTSTLIGIPTANASLMDTEYFSVADEHGVRFRKNVGQIVSTVASKENQGFSFSDSKAATLKSAGIPDFTVISQTSSLLVVGKLKSPWIQTLETIG</sequence>
<organism evidence="1 2">
    <name type="scientific">Penicillium malachiteum</name>
    <dbReference type="NCBI Taxonomy" id="1324776"/>
    <lineage>
        <taxon>Eukaryota</taxon>
        <taxon>Fungi</taxon>
        <taxon>Dikarya</taxon>
        <taxon>Ascomycota</taxon>
        <taxon>Pezizomycotina</taxon>
        <taxon>Eurotiomycetes</taxon>
        <taxon>Eurotiomycetidae</taxon>
        <taxon>Eurotiales</taxon>
        <taxon>Aspergillaceae</taxon>
        <taxon>Penicillium</taxon>
    </lineage>
</organism>
<protein>
    <submittedName>
        <fullName evidence="1">Uncharacterized protein</fullName>
    </submittedName>
</protein>
<reference evidence="1" key="2">
    <citation type="submission" date="2023-01" db="EMBL/GenBank/DDBJ databases">
        <authorList>
            <person name="Petersen C."/>
        </authorList>
    </citation>
    <scope>NUCLEOTIDE SEQUENCE</scope>
    <source>
        <strain evidence="1">IBT 17514</strain>
    </source>
</reference>
<dbReference type="AlphaFoldDB" id="A0AAD6MY85"/>
<evidence type="ECO:0000313" key="2">
    <source>
        <dbReference type="Proteomes" id="UP001215712"/>
    </source>
</evidence>